<dbReference type="Proteomes" id="UP000824123">
    <property type="component" value="Unassembled WGS sequence"/>
</dbReference>
<keyword evidence="4 7" id="KW-0665">Pyrimidine biosynthesis</keyword>
<organism evidence="9 10">
    <name type="scientific">Candidatus Fimadaptatus faecigallinarum</name>
    <dbReference type="NCBI Taxonomy" id="2840814"/>
    <lineage>
        <taxon>Bacteria</taxon>
        <taxon>Bacillati</taxon>
        <taxon>Bacillota</taxon>
        <taxon>Clostridia</taxon>
        <taxon>Eubacteriales</taxon>
        <taxon>Candidatus Fimadaptatus</taxon>
    </lineage>
</organism>
<proteinExistence type="inferred from homology"/>
<dbReference type="InterPro" id="IPR011060">
    <property type="entry name" value="RibuloseP-bd_barrel"/>
</dbReference>
<keyword evidence="3 7" id="KW-0210">Decarboxylase</keyword>
<comment type="catalytic activity">
    <reaction evidence="6 7">
        <text>orotidine 5'-phosphate + H(+) = UMP + CO2</text>
        <dbReference type="Rhea" id="RHEA:11596"/>
        <dbReference type="ChEBI" id="CHEBI:15378"/>
        <dbReference type="ChEBI" id="CHEBI:16526"/>
        <dbReference type="ChEBI" id="CHEBI:57538"/>
        <dbReference type="ChEBI" id="CHEBI:57865"/>
        <dbReference type="EC" id="4.1.1.23"/>
    </reaction>
</comment>
<dbReference type="Gene3D" id="3.20.20.70">
    <property type="entry name" value="Aldolase class I"/>
    <property type="match status" value="1"/>
</dbReference>
<comment type="pathway">
    <text evidence="1 7">Pyrimidine metabolism; UMP biosynthesis via de novo pathway; UMP from orotate: step 2/2.</text>
</comment>
<evidence type="ECO:0000256" key="6">
    <source>
        <dbReference type="ARBA" id="ARBA00049157"/>
    </source>
</evidence>
<comment type="similarity">
    <text evidence="2 7">Belongs to the OMP decarboxylase family. Type 2 subfamily.</text>
</comment>
<evidence type="ECO:0000256" key="4">
    <source>
        <dbReference type="ARBA" id="ARBA00022975"/>
    </source>
</evidence>
<dbReference type="InterPro" id="IPR001754">
    <property type="entry name" value="OMPdeCOase_dom"/>
</dbReference>
<dbReference type="InterPro" id="IPR011995">
    <property type="entry name" value="OMPdecase_type-2"/>
</dbReference>
<dbReference type="InterPro" id="IPR018089">
    <property type="entry name" value="OMPdecase_AS"/>
</dbReference>
<feature type="domain" description="Orotidine 5'-phosphate decarboxylase" evidence="8">
    <location>
        <begin position="19"/>
        <end position="290"/>
    </location>
</feature>
<dbReference type="GO" id="GO:0044205">
    <property type="term" value="P:'de novo' UMP biosynthetic process"/>
    <property type="evidence" value="ECO:0007669"/>
    <property type="project" value="UniProtKB-UniRule"/>
</dbReference>
<keyword evidence="5 7" id="KW-0456">Lyase</keyword>
<dbReference type="PANTHER" id="PTHR43375">
    <property type="entry name" value="OROTIDINE 5'-PHOSPHATE DECARBOXYLASE"/>
    <property type="match status" value="1"/>
</dbReference>
<sequence length="308" mass="32900">MIMNQMDLLIERIIEKRNPTVAGLDTRVEYLPDEFKASLGMGEIDTFEKAADAVLAYNLRLINALRDVVPAVKVQVAYYEMYGVPGMHAFADTVKAAKAAGLSVMADAKRNDIGATAEAYAAAFLGQTALAGSAARAFESDFVTVNPYLGVDGVKPFVDACAKYGGGIFALVKTSNPSSGQLQDLRLEDGRRVYEMMGDLTAEWGADLIGRHGYSSVGAVVGATYPEQGRELRARLPHTFFLVPGYGAQGATGKDIAGCFDAKGLGAIVNASRSLLCAWKKQPGVSFDEAARNEALRMRDDIVGNIAL</sequence>
<dbReference type="PROSITE" id="PS00156">
    <property type="entry name" value="OMPDECASE"/>
    <property type="match status" value="1"/>
</dbReference>
<evidence type="ECO:0000259" key="8">
    <source>
        <dbReference type="SMART" id="SM00934"/>
    </source>
</evidence>
<evidence type="ECO:0000256" key="5">
    <source>
        <dbReference type="ARBA" id="ARBA00023239"/>
    </source>
</evidence>
<dbReference type="GO" id="GO:0006207">
    <property type="term" value="P:'de novo' pyrimidine nucleobase biosynthetic process"/>
    <property type="evidence" value="ECO:0007669"/>
    <property type="project" value="InterPro"/>
</dbReference>
<dbReference type="InterPro" id="IPR013785">
    <property type="entry name" value="Aldolase_TIM"/>
</dbReference>
<evidence type="ECO:0000256" key="1">
    <source>
        <dbReference type="ARBA" id="ARBA00004861"/>
    </source>
</evidence>
<dbReference type="NCBIfam" id="TIGR02127">
    <property type="entry name" value="pyrF_sub2"/>
    <property type="match status" value="1"/>
</dbReference>
<evidence type="ECO:0000256" key="2">
    <source>
        <dbReference type="ARBA" id="ARBA00008847"/>
    </source>
</evidence>
<dbReference type="SUPFAM" id="SSF51366">
    <property type="entry name" value="Ribulose-phoshate binding barrel"/>
    <property type="match status" value="1"/>
</dbReference>
<feature type="active site" description="Proton donor" evidence="7">
    <location>
        <position position="109"/>
    </location>
</feature>
<dbReference type="HAMAP" id="MF_01215">
    <property type="entry name" value="OMPdecase_type2"/>
    <property type="match status" value="1"/>
</dbReference>
<name>A0A9D1LSK5_9FIRM</name>
<dbReference type="SMART" id="SM00934">
    <property type="entry name" value="OMPdecase"/>
    <property type="match status" value="1"/>
</dbReference>
<evidence type="ECO:0000256" key="3">
    <source>
        <dbReference type="ARBA" id="ARBA00022793"/>
    </source>
</evidence>
<dbReference type="CDD" id="cd04725">
    <property type="entry name" value="OMP_decarboxylase_like"/>
    <property type="match status" value="1"/>
</dbReference>
<protein>
    <recommendedName>
        <fullName evidence="7">Orotidine 5'-phosphate decarboxylase</fullName>
        <ecNumber evidence="7">4.1.1.23</ecNumber>
    </recommendedName>
    <alternativeName>
        <fullName evidence="7">OMP decarboxylase</fullName>
        <shortName evidence="7">OMPDCase</shortName>
        <shortName evidence="7">OMPdecase</shortName>
    </alternativeName>
</protein>
<accession>A0A9D1LSK5</accession>
<evidence type="ECO:0000313" key="9">
    <source>
        <dbReference type="EMBL" id="HIU47214.1"/>
    </source>
</evidence>
<dbReference type="EMBL" id="DVNK01000050">
    <property type="protein sequence ID" value="HIU47214.1"/>
    <property type="molecule type" value="Genomic_DNA"/>
</dbReference>
<evidence type="ECO:0000313" key="10">
    <source>
        <dbReference type="Proteomes" id="UP000824123"/>
    </source>
</evidence>
<comment type="caution">
    <text evidence="9">The sequence shown here is derived from an EMBL/GenBank/DDBJ whole genome shotgun (WGS) entry which is preliminary data.</text>
</comment>
<evidence type="ECO:0000256" key="7">
    <source>
        <dbReference type="HAMAP-Rule" id="MF_01215"/>
    </source>
</evidence>
<dbReference type="EC" id="4.1.1.23" evidence="7"/>
<reference evidence="9" key="2">
    <citation type="journal article" date="2021" name="PeerJ">
        <title>Extensive microbial diversity within the chicken gut microbiome revealed by metagenomics and culture.</title>
        <authorList>
            <person name="Gilroy R."/>
            <person name="Ravi A."/>
            <person name="Getino M."/>
            <person name="Pursley I."/>
            <person name="Horton D.L."/>
            <person name="Alikhan N.F."/>
            <person name="Baker D."/>
            <person name="Gharbi K."/>
            <person name="Hall N."/>
            <person name="Watson M."/>
            <person name="Adriaenssens E.M."/>
            <person name="Foster-Nyarko E."/>
            <person name="Jarju S."/>
            <person name="Secka A."/>
            <person name="Antonio M."/>
            <person name="Oren A."/>
            <person name="Chaudhuri R.R."/>
            <person name="La Ragione R."/>
            <person name="Hildebrand F."/>
            <person name="Pallen M.J."/>
        </authorList>
    </citation>
    <scope>NUCLEOTIDE SEQUENCE</scope>
    <source>
        <strain evidence="9">ChiSxjej2B14-8506</strain>
    </source>
</reference>
<dbReference type="Pfam" id="PF00215">
    <property type="entry name" value="OMPdecase"/>
    <property type="match status" value="1"/>
</dbReference>
<dbReference type="AlphaFoldDB" id="A0A9D1LSK5"/>
<gene>
    <name evidence="7 9" type="primary">pyrF</name>
    <name evidence="9" type="ORF">IAC59_08135</name>
</gene>
<dbReference type="GO" id="GO:0004590">
    <property type="term" value="F:orotidine-5'-phosphate decarboxylase activity"/>
    <property type="evidence" value="ECO:0007669"/>
    <property type="project" value="UniProtKB-UniRule"/>
</dbReference>
<dbReference type="PANTHER" id="PTHR43375:SF1">
    <property type="entry name" value="OROTIDINE 5'-PHOSPHATE DECARBOXYLASE"/>
    <property type="match status" value="1"/>
</dbReference>
<reference evidence="9" key="1">
    <citation type="submission" date="2020-10" db="EMBL/GenBank/DDBJ databases">
        <authorList>
            <person name="Gilroy R."/>
        </authorList>
    </citation>
    <scope>NUCLEOTIDE SEQUENCE</scope>
    <source>
        <strain evidence="9">ChiSxjej2B14-8506</strain>
    </source>
</reference>